<organism evidence="7 8">
    <name type="scientific">Sporomusa ovata</name>
    <dbReference type="NCBI Taxonomy" id="2378"/>
    <lineage>
        <taxon>Bacteria</taxon>
        <taxon>Bacillati</taxon>
        <taxon>Bacillota</taxon>
        <taxon>Negativicutes</taxon>
        <taxon>Selenomonadales</taxon>
        <taxon>Sporomusaceae</taxon>
        <taxon>Sporomusa</taxon>
    </lineage>
</organism>
<dbReference type="CDD" id="cd02440">
    <property type="entry name" value="AdoMet_MTases"/>
    <property type="match status" value="1"/>
</dbReference>
<protein>
    <recommendedName>
        <fullName evidence="6">Ribosomal RNA small subunit methyltransferase G</fullName>
        <ecNumber evidence="6">2.1.1.-</ecNumber>
    </recommendedName>
    <alternativeName>
        <fullName evidence="6">16S rRNA 7-methylguanosine methyltransferase</fullName>
        <shortName evidence="6">16S rRNA m7G methyltransferase</shortName>
    </alternativeName>
</protein>
<feature type="binding site" evidence="6">
    <location>
        <position position="76"/>
    </location>
    <ligand>
        <name>S-adenosyl-L-methionine</name>
        <dbReference type="ChEBI" id="CHEBI:59789"/>
    </ligand>
</feature>
<dbReference type="Gene3D" id="3.40.50.150">
    <property type="entry name" value="Vaccinia Virus protein VP39"/>
    <property type="match status" value="1"/>
</dbReference>
<gene>
    <name evidence="6" type="primary">rsmG</name>
    <name evidence="7" type="ORF">SpAn4DRAFT_3617</name>
</gene>
<dbReference type="RefSeq" id="WP_051206319.1">
    <property type="nucleotide sequence ID" value="NZ_CTRP01000005.1"/>
</dbReference>
<evidence type="ECO:0000256" key="2">
    <source>
        <dbReference type="ARBA" id="ARBA00022552"/>
    </source>
</evidence>
<dbReference type="PANTHER" id="PTHR31760">
    <property type="entry name" value="S-ADENOSYL-L-METHIONINE-DEPENDENT METHYLTRANSFERASES SUPERFAMILY PROTEIN"/>
    <property type="match status" value="1"/>
</dbReference>
<accession>A0A0U1KWK4</accession>
<comment type="similarity">
    <text evidence="6">Belongs to the methyltransferase superfamily. RNA methyltransferase RsmG family.</text>
</comment>
<feature type="binding site" evidence="6">
    <location>
        <begin position="122"/>
        <end position="123"/>
    </location>
    <ligand>
        <name>S-adenosyl-L-methionine</name>
        <dbReference type="ChEBI" id="CHEBI:59789"/>
    </ligand>
</feature>
<dbReference type="Proteomes" id="UP000049855">
    <property type="component" value="Unassembled WGS sequence"/>
</dbReference>
<dbReference type="EMBL" id="CTRP01000005">
    <property type="protein sequence ID" value="CQR71751.1"/>
    <property type="molecule type" value="Genomic_DNA"/>
</dbReference>
<sequence>MDFCAKLAAMAVKYNIKLSDKQLEELTCYYEMLRDRDYIRNAEITVGTMIDCLSCYDAMMFPVGCRVIDVAAGPGFPGIPLKILRPDSKLCLLDASDYRLEFWREVVDQLKLSDVTLVHAPVEEVILMPEHREQYQVAVSRGLSFSLSKLVELCLQLVKPDGYYIQFEVERRKEVPDAAAKVAAGGGQLVKTVTQELEKRTFVYVKKG</sequence>
<dbReference type="InterPro" id="IPR029063">
    <property type="entry name" value="SAM-dependent_MTases_sf"/>
</dbReference>
<dbReference type="GO" id="GO:0005829">
    <property type="term" value="C:cytosol"/>
    <property type="evidence" value="ECO:0007669"/>
    <property type="project" value="TreeGrafter"/>
</dbReference>
<evidence type="ECO:0000256" key="6">
    <source>
        <dbReference type="HAMAP-Rule" id="MF_00074"/>
    </source>
</evidence>
<keyword evidence="5 6" id="KW-0949">S-adenosyl-L-methionine</keyword>
<dbReference type="AlphaFoldDB" id="A0A0U1KWK4"/>
<dbReference type="EC" id="2.1.1.-" evidence="6"/>
<dbReference type="Pfam" id="PF02527">
    <property type="entry name" value="GidB"/>
    <property type="match status" value="1"/>
</dbReference>
<keyword evidence="1 6" id="KW-0963">Cytoplasm</keyword>
<comment type="subcellular location">
    <subcellularLocation>
        <location evidence="6">Cytoplasm</location>
    </subcellularLocation>
</comment>
<evidence type="ECO:0000256" key="4">
    <source>
        <dbReference type="ARBA" id="ARBA00022679"/>
    </source>
</evidence>
<evidence type="ECO:0000313" key="7">
    <source>
        <dbReference type="EMBL" id="CQR71751.1"/>
    </source>
</evidence>
<comment type="function">
    <text evidence="6">Specifically methylates the N7 position of a guanine in 16S rRNA.</text>
</comment>
<name>A0A0U1KWK4_9FIRM</name>
<comment type="caution">
    <text evidence="6">Lacks conserved residue(s) required for the propagation of feature annotation.</text>
</comment>
<keyword evidence="2 6" id="KW-0698">rRNA processing</keyword>
<dbReference type="SUPFAM" id="SSF53335">
    <property type="entry name" value="S-adenosyl-L-methionine-dependent methyltransferases"/>
    <property type="match status" value="1"/>
</dbReference>
<dbReference type="GO" id="GO:0070043">
    <property type="term" value="F:rRNA (guanine-N7-)-methyltransferase activity"/>
    <property type="evidence" value="ECO:0007669"/>
    <property type="project" value="UniProtKB-UniRule"/>
</dbReference>
<evidence type="ECO:0000256" key="5">
    <source>
        <dbReference type="ARBA" id="ARBA00022691"/>
    </source>
</evidence>
<dbReference type="PANTHER" id="PTHR31760:SF0">
    <property type="entry name" value="S-ADENOSYL-L-METHIONINE-DEPENDENT METHYLTRANSFERASES SUPERFAMILY PROTEIN"/>
    <property type="match status" value="1"/>
</dbReference>
<keyword evidence="3 6" id="KW-0489">Methyltransferase</keyword>
<proteinExistence type="inferred from homology"/>
<dbReference type="HAMAP" id="MF_00074">
    <property type="entry name" value="16SrRNA_methyltr_G"/>
    <property type="match status" value="1"/>
</dbReference>
<reference evidence="8" key="1">
    <citation type="submission" date="2015-03" db="EMBL/GenBank/DDBJ databases">
        <authorList>
            <person name="Nijsse Bart"/>
        </authorList>
    </citation>
    <scope>NUCLEOTIDE SEQUENCE [LARGE SCALE GENOMIC DNA]</scope>
</reference>
<keyword evidence="4 6" id="KW-0808">Transferase</keyword>
<feature type="binding site" evidence="6">
    <location>
        <position position="141"/>
    </location>
    <ligand>
        <name>S-adenosyl-L-methionine</name>
        <dbReference type="ChEBI" id="CHEBI:59789"/>
    </ligand>
</feature>
<keyword evidence="8" id="KW-1185">Reference proteome</keyword>
<evidence type="ECO:0000256" key="1">
    <source>
        <dbReference type="ARBA" id="ARBA00022490"/>
    </source>
</evidence>
<feature type="binding site" evidence="6">
    <location>
        <begin position="94"/>
        <end position="96"/>
    </location>
    <ligand>
        <name>S-adenosyl-L-methionine</name>
        <dbReference type="ChEBI" id="CHEBI:59789"/>
    </ligand>
</feature>
<evidence type="ECO:0000256" key="3">
    <source>
        <dbReference type="ARBA" id="ARBA00022603"/>
    </source>
</evidence>
<dbReference type="InterPro" id="IPR003682">
    <property type="entry name" value="rRNA_ssu_MeTfrase_G"/>
</dbReference>
<evidence type="ECO:0000313" key="8">
    <source>
        <dbReference type="Proteomes" id="UP000049855"/>
    </source>
</evidence>